<reference evidence="3" key="1">
    <citation type="submission" date="2022-08" db="EMBL/GenBank/DDBJ databases">
        <title>Genomic Encyclopedia of Type Strains, Phase V (KMG-V): Genome sequencing to study the core and pangenomes of soil and plant-associated prokaryotes.</title>
        <authorList>
            <person name="Whitman W."/>
        </authorList>
    </citation>
    <scope>NUCLEOTIDE SEQUENCE</scope>
    <source>
        <strain evidence="3">SP2016B</strain>
    </source>
</reference>
<dbReference type="AlphaFoldDB" id="A0A9X2RDL2"/>
<dbReference type="RefSeq" id="WP_259083836.1">
    <property type="nucleotide sequence ID" value="NZ_JANTYZ010000007.1"/>
</dbReference>
<dbReference type="EMBL" id="JANTYZ010000007">
    <property type="protein sequence ID" value="MCS3865856.1"/>
    <property type="molecule type" value="Genomic_DNA"/>
</dbReference>
<feature type="domain" description="Transglutaminase-like" evidence="2">
    <location>
        <begin position="47"/>
        <end position="111"/>
    </location>
</feature>
<evidence type="ECO:0000259" key="2">
    <source>
        <dbReference type="Pfam" id="PF01841"/>
    </source>
</evidence>
<dbReference type="InterPro" id="IPR002931">
    <property type="entry name" value="Transglutaminase-like"/>
</dbReference>
<sequence>MINRRSEPYEDVGRTLAVMAEMAQRQKTDPKIRKVADSVTGGVNFPAGTAGRDEVATRIWRFIKREIRYVLDPAGTELVQAPDAILKTRHGDCDGMATLAAAMLAGLGIEPGFRAVAWEEKGVYQHVYAIYAPTRGEDVAKWHALDPVSPSPPPGPDTIKDDAVDTKDYTLAEHSTRDTDLDMAQLLSEGQSSSALAGRRGLGQDEDSGSGGSGSTGFDSFEEFVQFALQKGPEYVRAWRQSGQKPAPDSNDARLAALEQRLRNLQQQSGGLGEGATLALSGAVAASIVYIATR</sequence>
<dbReference type="Pfam" id="PF01841">
    <property type="entry name" value="Transglut_core"/>
    <property type="match status" value="1"/>
</dbReference>
<comment type="caution">
    <text evidence="3">The sequence shown here is derived from an EMBL/GenBank/DDBJ whole genome shotgun (WGS) entry which is preliminary data.</text>
</comment>
<dbReference type="Gene3D" id="3.10.620.30">
    <property type="match status" value="1"/>
</dbReference>
<proteinExistence type="predicted"/>
<evidence type="ECO:0000313" key="4">
    <source>
        <dbReference type="Proteomes" id="UP001155034"/>
    </source>
</evidence>
<protein>
    <recommendedName>
        <fullName evidence="2">Transglutaminase-like domain-containing protein</fullName>
    </recommendedName>
</protein>
<accession>A0A9X2RDL2</accession>
<evidence type="ECO:0000256" key="1">
    <source>
        <dbReference type="SAM" id="MobiDB-lite"/>
    </source>
</evidence>
<evidence type="ECO:0000313" key="3">
    <source>
        <dbReference type="EMBL" id="MCS3865856.1"/>
    </source>
</evidence>
<dbReference type="InterPro" id="IPR038765">
    <property type="entry name" value="Papain-like_cys_pep_sf"/>
</dbReference>
<dbReference type="Proteomes" id="UP001155034">
    <property type="component" value="Unassembled WGS sequence"/>
</dbReference>
<name>A0A9X2RDL2_9BACT</name>
<organism evidence="3 4">
    <name type="scientific">Salinibacter ruber</name>
    <dbReference type="NCBI Taxonomy" id="146919"/>
    <lineage>
        <taxon>Bacteria</taxon>
        <taxon>Pseudomonadati</taxon>
        <taxon>Rhodothermota</taxon>
        <taxon>Rhodothermia</taxon>
        <taxon>Rhodothermales</taxon>
        <taxon>Salinibacteraceae</taxon>
        <taxon>Salinibacter</taxon>
    </lineage>
</organism>
<feature type="region of interest" description="Disordered" evidence="1">
    <location>
        <begin position="192"/>
        <end position="216"/>
    </location>
</feature>
<dbReference type="SUPFAM" id="SSF54001">
    <property type="entry name" value="Cysteine proteinases"/>
    <property type="match status" value="1"/>
</dbReference>
<gene>
    <name evidence="3" type="ORF">GGP82_002420</name>
</gene>